<evidence type="ECO:0000256" key="2">
    <source>
        <dbReference type="ARBA" id="ARBA00010835"/>
    </source>
</evidence>
<evidence type="ECO:0000256" key="3">
    <source>
        <dbReference type="ARBA" id="ARBA00022946"/>
    </source>
</evidence>
<dbReference type="GO" id="GO:0003747">
    <property type="term" value="F:translation release factor activity"/>
    <property type="evidence" value="ECO:0007669"/>
    <property type="project" value="InterPro"/>
</dbReference>
<organism evidence="7 8">
    <name type="scientific">Gonapodya prolifera (strain JEL478)</name>
    <name type="common">Monoblepharis prolifera</name>
    <dbReference type="NCBI Taxonomy" id="1344416"/>
    <lineage>
        <taxon>Eukaryota</taxon>
        <taxon>Fungi</taxon>
        <taxon>Fungi incertae sedis</taxon>
        <taxon>Chytridiomycota</taxon>
        <taxon>Chytridiomycota incertae sedis</taxon>
        <taxon>Monoblepharidomycetes</taxon>
        <taxon>Monoblepharidales</taxon>
        <taxon>Gonapodyaceae</taxon>
        <taxon>Gonapodya</taxon>
    </lineage>
</organism>
<dbReference type="AlphaFoldDB" id="A0A139ALK0"/>
<dbReference type="GO" id="GO:0005739">
    <property type="term" value="C:mitochondrion"/>
    <property type="evidence" value="ECO:0007669"/>
    <property type="project" value="UniProtKB-SubCell"/>
</dbReference>
<comment type="similarity">
    <text evidence="2">Belongs to the prokaryotic/mitochondrial release factor family.</text>
</comment>
<dbReference type="InterPro" id="IPR052405">
    <property type="entry name" value="Mito_Transl_Release_Factor"/>
</dbReference>
<feature type="compositionally biased region" description="Basic and acidic residues" evidence="5">
    <location>
        <begin position="226"/>
        <end position="239"/>
    </location>
</feature>
<feature type="region of interest" description="Disordered" evidence="5">
    <location>
        <begin position="203"/>
        <end position="249"/>
    </location>
</feature>
<comment type="subcellular location">
    <subcellularLocation>
        <location evidence="1">Mitochondrion</location>
    </subcellularLocation>
</comment>
<reference evidence="7 8" key="1">
    <citation type="journal article" date="2015" name="Genome Biol. Evol.">
        <title>Phylogenomic analyses indicate that early fungi evolved digesting cell walls of algal ancestors of land plants.</title>
        <authorList>
            <person name="Chang Y."/>
            <person name="Wang S."/>
            <person name="Sekimoto S."/>
            <person name="Aerts A.L."/>
            <person name="Choi C."/>
            <person name="Clum A."/>
            <person name="LaButti K.M."/>
            <person name="Lindquist E.A."/>
            <person name="Yee Ngan C."/>
            <person name="Ohm R.A."/>
            <person name="Salamov A.A."/>
            <person name="Grigoriev I.V."/>
            <person name="Spatafora J.W."/>
            <person name="Berbee M.L."/>
        </authorList>
    </citation>
    <scope>NUCLEOTIDE SEQUENCE [LARGE SCALE GENOMIC DNA]</scope>
    <source>
        <strain evidence="7 8">JEL478</strain>
    </source>
</reference>
<protein>
    <recommendedName>
        <fullName evidence="6">Prokaryotic-type class I peptide chain release factors domain-containing protein</fullName>
    </recommendedName>
</protein>
<evidence type="ECO:0000313" key="7">
    <source>
        <dbReference type="EMBL" id="KXS17639.1"/>
    </source>
</evidence>
<keyword evidence="4" id="KW-0496">Mitochondrion</keyword>
<feature type="compositionally biased region" description="Acidic residues" evidence="5">
    <location>
        <begin position="214"/>
        <end position="225"/>
    </location>
</feature>
<evidence type="ECO:0000256" key="1">
    <source>
        <dbReference type="ARBA" id="ARBA00004173"/>
    </source>
</evidence>
<gene>
    <name evidence="7" type="ORF">M427DRAFT_54562</name>
</gene>
<dbReference type="EMBL" id="KQ965746">
    <property type="protein sequence ID" value="KXS17639.1"/>
    <property type="molecule type" value="Genomic_DNA"/>
</dbReference>
<feature type="domain" description="Prokaryotic-type class I peptide chain release factors" evidence="6">
    <location>
        <begin position="59"/>
        <end position="151"/>
    </location>
</feature>
<proteinExistence type="inferred from homology"/>
<dbReference type="InterPro" id="IPR045853">
    <property type="entry name" value="Pep_chain_release_fac_I_sf"/>
</dbReference>
<evidence type="ECO:0000256" key="4">
    <source>
        <dbReference type="ARBA" id="ARBA00023128"/>
    </source>
</evidence>
<evidence type="ECO:0000259" key="6">
    <source>
        <dbReference type="Pfam" id="PF00472"/>
    </source>
</evidence>
<dbReference type="Gene3D" id="3.30.160.20">
    <property type="match status" value="1"/>
</dbReference>
<dbReference type="SUPFAM" id="SSF75620">
    <property type="entry name" value="Release factor"/>
    <property type="match status" value="1"/>
</dbReference>
<dbReference type="Pfam" id="PF00472">
    <property type="entry name" value="RF-1"/>
    <property type="match status" value="1"/>
</dbReference>
<dbReference type="InterPro" id="IPR000352">
    <property type="entry name" value="Pep_chain_release_fac_I"/>
</dbReference>
<dbReference type="PANTHER" id="PTHR46203:SF1">
    <property type="entry name" value="MITOCHONDRIAL TRANSLATION RELEASE FACTOR IN RESCUE"/>
    <property type="match status" value="1"/>
</dbReference>
<dbReference type="GO" id="GO:0032543">
    <property type="term" value="P:mitochondrial translation"/>
    <property type="evidence" value="ECO:0007669"/>
    <property type="project" value="UniProtKB-ARBA"/>
</dbReference>
<dbReference type="PANTHER" id="PTHR46203">
    <property type="entry name" value="PROBABLE PEPTIDE CHAIN RELEASE FACTOR C12ORF65"/>
    <property type="match status" value="1"/>
</dbReference>
<accession>A0A139ALK0</accession>
<dbReference type="Proteomes" id="UP000070544">
    <property type="component" value="Unassembled WGS sequence"/>
</dbReference>
<sequence length="266" mass="29840">MSLFAHLICPAVRSLPRNSPSRRLLSQPCSSHPNLHPNLAFCRSLSTPSNTPSTSPGRVRVHLVESDLEETFVKGTGPGGQKINKCRHRVQLLHLPTGIRVQCQASRSLAINRAQARKLLLAKLDELTNGTLSKRQVAIERERRKKAKKRREAAGKYGRKDETQELFISGTNEALSRTVEEMDDTALEIDADNDVEWNEVESDVTEDYTSQEADLTDEIQSDDGLNDMKESYEVEERTPSNESSGFGAAASFREKSKIKHIIWNEQ</sequence>
<keyword evidence="3" id="KW-0809">Transit peptide</keyword>
<evidence type="ECO:0000256" key="5">
    <source>
        <dbReference type="SAM" id="MobiDB-lite"/>
    </source>
</evidence>
<dbReference type="OrthoDB" id="277888at2759"/>
<evidence type="ECO:0000313" key="8">
    <source>
        <dbReference type="Proteomes" id="UP000070544"/>
    </source>
</evidence>
<name>A0A139ALK0_GONPJ</name>
<keyword evidence="8" id="KW-1185">Reference proteome</keyword>